<organism evidence="4 5">
    <name type="scientific">Miscanthus lutarioriparius</name>
    <dbReference type="NCBI Taxonomy" id="422564"/>
    <lineage>
        <taxon>Eukaryota</taxon>
        <taxon>Viridiplantae</taxon>
        <taxon>Streptophyta</taxon>
        <taxon>Embryophyta</taxon>
        <taxon>Tracheophyta</taxon>
        <taxon>Spermatophyta</taxon>
        <taxon>Magnoliopsida</taxon>
        <taxon>Liliopsida</taxon>
        <taxon>Poales</taxon>
        <taxon>Poaceae</taxon>
        <taxon>PACMAD clade</taxon>
        <taxon>Panicoideae</taxon>
        <taxon>Andropogonodae</taxon>
        <taxon>Andropogoneae</taxon>
        <taxon>Saccharinae</taxon>
        <taxon>Miscanthus</taxon>
    </lineage>
</organism>
<keyword evidence="5" id="KW-1185">Reference proteome</keyword>
<dbReference type="PANTHER" id="PTHR48040:SF35">
    <property type="entry name" value="ABC TRANSPORTER G FAMILY MEMBER 39-LIKE"/>
    <property type="match status" value="1"/>
</dbReference>
<dbReference type="InterPro" id="IPR003439">
    <property type="entry name" value="ABC_transporter-like_ATP-bd"/>
</dbReference>
<dbReference type="GO" id="GO:0005524">
    <property type="term" value="F:ATP binding"/>
    <property type="evidence" value="ECO:0007669"/>
    <property type="project" value="InterPro"/>
</dbReference>
<proteinExistence type="predicted"/>
<dbReference type="PANTHER" id="PTHR48040">
    <property type="entry name" value="PLEIOTROPIC DRUG RESISTANCE PROTEIN 1-LIKE ISOFORM X1"/>
    <property type="match status" value="1"/>
</dbReference>
<dbReference type="SUPFAM" id="SSF52540">
    <property type="entry name" value="P-loop containing nucleoside triphosphate hydrolases"/>
    <property type="match status" value="1"/>
</dbReference>
<evidence type="ECO:0000259" key="3">
    <source>
        <dbReference type="Pfam" id="PF14510"/>
    </source>
</evidence>
<dbReference type="Pfam" id="PF00005">
    <property type="entry name" value="ABC_tran"/>
    <property type="match status" value="1"/>
</dbReference>
<accession>A0A811NU13</accession>
<evidence type="ECO:0000313" key="4">
    <source>
        <dbReference type="EMBL" id="CAD6230891.1"/>
    </source>
</evidence>
<protein>
    <recommendedName>
        <fullName evidence="6">ABC-transporter N-terminal domain-containing protein</fullName>
    </recommendedName>
</protein>
<reference evidence="4" key="1">
    <citation type="submission" date="2020-10" db="EMBL/GenBank/DDBJ databases">
        <authorList>
            <person name="Han B."/>
            <person name="Lu T."/>
            <person name="Zhao Q."/>
            <person name="Huang X."/>
            <person name="Zhao Y."/>
        </authorList>
    </citation>
    <scope>NUCLEOTIDE SEQUENCE</scope>
</reference>
<dbReference type="OrthoDB" id="66620at2759"/>
<evidence type="ECO:0000259" key="2">
    <source>
        <dbReference type="Pfam" id="PF00005"/>
    </source>
</evidence>
<dbReference type="Gene3D" id="3.40.50.300">
    <property type="entry name" value="P-loop containing nucleotide triphosphate hydrolases"/>
    <property type="match status" value="1"/>
</dbReference>
<dbReference type="Proteomes" id="UP000604825">
    <property type="component" value="Unassembled WGS sequence"/>
</dbReference>
<sequence length="223" mass="24401">MDAAGTFRRWRVCGGGGGSMWRRGDDVFSRSSREEDDEEALRWAALEKLPTYDRVRRAMVPLDGAEAAGGKGLVDVDVLSLGPHEKRALLERLVRVADEDNERFLLKLKDRIDRVGIDMPTIEVRFQNLEAEAEVRVGSSGLPTVLNSVVNTVESIGNALHILPSRKRPMTVLHDVSGIVKPRRMTLLLGPPGSGKTTLLLALAGKLDKDLRVSGRLPTMGTG</sequence>
<dbReference type="EMBL" id="CAJGYO010000005">
    <property type="protein sequence ID" value="CAD6230891.1"/>
    <property type="molecule type" value="Genomic_DNA"/>
</dbReference>
<evidence type="ECO:0000256" key="1">
    <source>
        <dbReference type="ARBA" id="ARBA00037747"/>
    </source>
</evidence>
<comment type="caution">
    <text evidence="4">The sequence shown here is derived from an EMBL/GenBank/DDBJ whole genome shotgun (WGS) entry which is preliminary data.</text>
</comment>
<dbReference type="InterPro" id="IPR029481">
    <property type="entry name" value="ABC_trans_N"/>
</dbReference>
<name>A0A811NU13_9POAL</name>
<dbReference type="GO" id="GO:0016887">
    <property type="term" value="F:ATP hydrolysis activity"/>
    <property type="evidence" value="ECO:0007669"/>
    <property type="project" value="InterPro"/>
</dbReference>
<feature type="domain" description="Pleiotropic ABC efflux transporter N-terminal" evidence="3">
    <location>
        <begin position="98"/>
        <end position="147"/>
    </location>
</feature>
<dbReference type="Pfam" id="PF14510">
    <property type="entry name" value="ABC_trans_N"/>
    <property type="match status" value="1"/>
</dbReference>
<dbReference type="InterPro" id="IPR027417">
    <property type="entry name" value="P-loop_NTPase"/>
</dbReference>
<gene>
    <name evidence="4" type="ORF">NCGR_LOCUS21069</name>
</gene>
<dbReference type="AlphaFoldDB" id="A0A811NU13"/>
<evidence type="ECO:0008006" key="6">
    <source>
        <dbReference type="Google" id="ProtNLM"/>
    </source>
</evidence>
<evidence type="ECO:0000313" key="5">
    <source>
        <dbReference type="Proteomes" id="UP000604825"/>
    </source>
</evidence>
<comment type="function">
    <text evidence="1">May be a general defense protein.</text>
</comment>
<feature type="domain" description="ABC transporter" evidence="2">
    <location>
        <begin position="173"/>
        <end position="209"/>
    </location>
</feature>